<sequence length="60" mass="6533">MKKTLLILAIGCLLGYSMGYKDARAHDRPVYERMLDNVGGAARGKYGGDIDKNSDAATDR</sequence>
<gene>
    <name evidence="1" type="ORF">rosag_35880</name>
</gene>
<protein>
    <submittedName>
        <fullName evidence="1">Uncharacterized protein</fullName>
    </submittedName>
</protein>
<name>A0AA37QIE3_9BACT</name>
<comment type="caution">
    <text evidence="1">The sequence shown here is derived from an EMBL/GenBank/DDBJ whole genome shotgun (WGS) entry which is preliminary data.</text>
</comment>
<evidence type="ECO:0000313" key="1">
    <source>
        <dbReference type="EMBL" id="GLC27075.1"/>
    </source>
</evidence>
<proteinExistence type="predicted"/>
<keyword evidence="2" id="KW-1185">Reference proteome</keyword>
<dbReference type="EMBL" id="BRXS01000005">
    <property type="protein sequence ID" value="GLC27075.1"/>
    <property type="molecule type" value="Genomic_DNA"/>
</dbReference>
<accession>A0AA37QIE3</accession>
<evidence type="ECO:0000313" key="2">
    <source>
        <dbReference type="Proteomes" id="UP001161325"/>
    </source>
</evidence>
<dbReference type="Proteomes" id="UP001161325">
    <property type="component" value="Unassembled WGS sequence"/>
</dbReference>
<organism evidence="1 2">
    <name type="scientific">Roseisolibacter agri</name>
    <dbReference type="NCBI Taxonomy" id="2014610"/>
    <lineage>
        <taxon>Bacteria</taxon>
        <taxon>Pseudomonadati</taxon>
        <taxon>Gemmatimonadota</taxon>
        <taxon>Gemmatimonadia</taxon>
        <taxon>Gemmatimonadales</taxon>
        <taxon>Gemmatimonadaceae</taxon>
        <taxon>Roseisolibacter</taxon>
    </lineage>
</organism>
<dbReference type="AlphaFoldDB" id="A0AA37QIE3"/>
<reference evidence="1" key="1">
    <citation type="submission" date="2022-08" db="EMBL/GenBank/DDBJ databases">
        <title>Draft genome sequencing of Roseisolibacter agri AW1220.</title>
        <authorList>
            <person name="Tobiishi Y."/>
            <person name="Tonouchi A."/>
        </authorList>
    </citation>
    <scope>NUCLEOTIDE SEQUENCE</scope>
    <source>
        <strain evidence="1">AW1220</strain>
    </source>
</reference>
<dbReference type="RefSeq" id="WP_284351521.1">
    <property type="nucleotide sequence ID" value="NZ_BRXS01000005.1"/>
</dbReference>